<evidence type="ECO:0000313" key="3">
    <source>
        <dbReference type="EMBL" id="VIP05747.1"/>
    </source>
</evidence>
<sequence length="208" mass="22913">MVEFGEGGVGMASGFPQIVLARHGATEWSVLGRHTGRTDIVLTERGRSDAVRLGERLRRMEFGRVMSSPLQRARVTAEIAGYGDRVELVPDLMEWDYGPYEGLTAAEIRERNPGWVVFRDGVAGGELVPQAVERADRVVATLRAARENVLVFSHGHYIRLLAARWMGLPLEYAGRMLLGTAAVSILGYNHGLDEPSLLLWNDAHHLAG</sequence>
<dbReference type="PANTHER" id="PTHR48100:SF15">
    <property type="entry name" value="SEDOHEPTULOSE 1,7-BISPHOSPHATASE"/>
    <property type="match status" value="1"/>
</dbReference>
<feature type="binding site" evidence="2">
    <location>
        <position position="72"/>
    </location>
    <ligand>
        <name>substrate</name>
    </ligand>
</feature>
<dbReference type="AlphaFoldDB" id="A0A6C2YWK8"/>
<evidence type="ECO:0000256" key="1">
    <source>
        <dbReference type="PIRSR" id="PIRSR613078-1"/>
    </source>
</evidence>
<dbReference type="GO" id="GO:0101006">
    <property type="term" value="F:protein histidine phosphatase activity"/>
    <property type="evidence" value="ECO:0007669"/>
    <property type="project" value="TreeGrafter"/>
</dbReference>
<dbReference type="SUPFAM" id="SSF53254">
    <property type="entry name" value="Phosphoglycerate mutase-like"/>
    <property type="match status" value="1"/>
</dbReference>
<organism evidence="3">
    <name type="scientific">Tuwongella immobilis</name>
    <dbReference type="NCBI Taxonomy" id="692036"/>
    <lineage>
        <taxon>Bacteria</taxon>
        <taxon>Pseudomonadati</taxon>
        <taxon>Planctomycetota</taxon>
        <taxon>Planctomycetia</taxon>
        <taxon>Gemmatales</taxon>
        <taxon>Gemmataceae</taxon>
        <taxon>Tuwongella</taxon>
    </lineage>
</organism>
<feature type="active site" description="Tele-phosphohistidine intermediate" evidence="1">
    <location>
        <position position="23"/>
    </location>
</feature>
<proteinExistence type="predicted"/>
<dbReference type="GO" id="GO:0070297">
    <property type="term" value="P:regulation of phosphorelay signal transduction system"/>
    <property type="evidence" value="ECO:0007669"/>
    <property type="project" value="TreeGrafter"/>
</dbReference>
<dbReference type="InterPro" id="IPR013078">
    <property type="entry name" value="His_Pase_superF_clade-1"/>
</dbReference>
<protein>
    <submittedName>
        <fullName evidence="3">Uncharacterized protein</fullName>
    </submittedName>
</protein>
<dbReference type="EMBL" id="LR586016">
    <property type="protein sequence ID" value="VIP05747.1"/>
    <property type="molecule type" value="Genomic_DNA"/>
</dbReference>
<dbReference type="Pfam" id="PF00300">
    <property type="entry name" value="His_Phos_1"/>
    <property type="match status" value="1"/>
</dbReference>
<dbReference type="FunCoup" id="A0A6C2YWK8">
    <property type="interactions" value="495"/>
</dbReference>
<dbReference type="Proteomes" id="UP000464378">
    <property type="component" value="Chromosome"/>
</dbReference>
<feature type="active site" description="Proton donor/acceptor" evidence="1">
    <location>
        <position position="94"/>
    </location>
</feature>
<feature type="binding site" evidence="2">
    <location>
        <begin position="94"/>
        <end position="97"/>
    </location>
    <ligand>
        <name>substrate</name>
    </ligand>
</feature>
<dbReference type="EMBL" id="LR593887">
    <property type="protein sequence ID" value="VTS08850.1"/>
    <property type="molecule type" value="Genomic_DNA"/>
</dbReference>
<gene>
    <name evidence="3" type="ORF">GMBLW1_34460</name>
</gene>
<dbReference type="InParanoid" id="A0A6C2YWK8"/>
<name>A0A6C2YWK8_9BACT</name>
<reference evidence="3" key="1">
    <citation type="submission" date="2019-04" db="EMBL/GenBank/DDBJ databases">
        <authorList>
            <consortium name="Science for Life Laboratories"/>
        </authorList>
    </citation>
    <scope>NUCLEOTIDE SEQUENCE</scope>
    <source>
        <strain evidence="3">MBLW1</strain>
    </source>
</reference>
<feature type="binding site" evidence="2">
    <location>
        <begin position="35"/>
        <end position="36"/>
    </location>
    <ligand>
        <name>substrate</name>
    </ligand>
</feature>
<dbReference type="KEGG" id="tim:GMBLW1_34460"/>
<evidence type="ECO:0000256" key="2">
    <source>
        <dbReference type="PIRSR" id="PIRSR613078-2"/>
    </source>
</evidence>
<dbReference type="InterPro" id="IPR029033">
    <property type="entry name" value="His_PPase_superfam"/>
</dbReference>
<dbReference type="PANTHER" id="PTHR48100">
    <property type="entry name" value="BROAD-SPECIFICITY PHOSPHATASE YOR283W-RELATED"/>
    <property type="match status" value="1"/>
</dbReference>
<dbReference type="Gene3D" id="3.40.50.1240">
    <property type="entry name" value="Phosphoglycerate mutase-like"/>
    <property type="match status" value="1"/>
</dbReference>
<keyword evidence="4" id="KW-1185">Reference proteome</keyword>
<accession>A0A6C2YWK8</accession>
<evidence type="ECO:0000313" key="4">
    <source>
        <dbReference type="Proteomes" id="UP000464378"/>
    </source>
</evidence>
<dbReference type="InterPro" id="IPR050275">
    <property type="entry name" value="PGM_Phosphatase"/>
</dbReference>
<dbReference type="CDD" id="cd07067">
    <property type="entry name" value="HP_PGM_like"/>
    <property type="match status" value="1"/>
</dbReference>
<dbReference type="SMART" id="SM00855">
    <property type="entry name" value="PGAM"/>
    <property type="match status" value="1"/>
</dbReference>